<dbReference type="Proteomes" id="UP000093159">
    <property type="component" value="Unassembled WGS sequence"/>
</dbReference>
<dbReference type="Gene3D" id="1.10.260.40">
    <property type="entry name" value="lambda repressor-like DNA-binding domains"/>
    <property type="match status" value="1"/>
</dbReference>
<proteinExistence type="predicted"/>
<comment type="caution">
    <text evidence="2">The sequence shown here is derived from an EMBL/GenBank/DDBJ whole genome shotgun (WGS) entry which is preliminary data.</text>
</comment>
<organism evidence="2 3">
    <name type="scientific">Arcobacter porcinus</name>
    <dbReference type="NCBI Taxonomy" id="1935204"/>
    <lineage>
        <taxon>Bacteria</taxon>
        <taxon>Pseudomonadati</taxon>
        <taxon>Campylobacterota</taxon>
        <taxon>Epsilonproteobacteria</taxon>
        <taxon>Campylobacterales</taxon>
        <taxon>Arcobacteraceae</taxon>
        <taxon>Arcobacter</taxon>
    </lineage>
</organism>
<keyword evidence="3" id="KW-1185">Reference proteome</keyword>
<dbReference type="Pfam" id="PF07022">
    <property type="entry name" value="Phage_CI_repr"/>
    <property type="match status" value="1"/>
</dbReference>
<dbReference type="InterPro" id="IPR010982">
    <property type="entry name" value="Lambda_DNA-bd_dom_sf"/>
</dbReference>
<feature type="domain" description="Bacteriophage CI repressor N-terminal" evidence="1">
    <location>
        <begin position="19"/>
        <end position="74"/>
    </location>
</feature>
<sequence length="206" mass="24168">MKTNKKKDMILNENFVNEVLDNLANILNVKSDRQLAIKLDILPSTLFNNRKRGILPYEKILTYALQNNLSLDDIFKPSNIKNNKVNECILASSDYDLVNINILNDSKNFIQIPLKIAEQENYKAYLDDKKIYVIDTINNNFKNKNRYLIKNNNNYFVVLISLDFENTYILRDENDSDLISKLTKEEFEKIEIIGKVDFILSRETYI</sequence>
<protein>
    <submittedName>
        <fullName evidence="2">Bacteriophage CI repressor helix-turn-helix domain protein</fullName>
    </submittedName>
</protein>
<gene>
    <name evidence="2" type="ORF">AAX28_01632</name>
</gene>
<reference evidence="2 3" key="1">
    <citation type="submission" date="2015-05" db="EMBL/GenBank/DDBJ databases">
        <authorList>
            <person name="Rovetto F."/>
            <person name="Cocolin L."/>
            <person name="Illeghems K."/>
            <person name="Van Nieuwerburgh F."/>
            <person name="Houf K."/>
        </authorList>
    </citation>
    <scope>NUCLEOTIDE SEQUENCE [LARGE SCALE GENOMIC DNA]</scope>
    <source>
        <strain evidence="2 3">117434</strain>
    </source>
</reference>
<name>A0ABX2YBL4_9BACT</name>
<accession>A0ABX2YBL4</accession>
<evidence type="ECO:0000259" key="1">
    <source>
        <dbReference type="Pfam" id="PF07022"/>
    </source>
</evidence>
<dbReference type="InterPro" id="IPR010744">
    <property type="entry name" value="Phage_CI_N"/>
</dbReference>
<dbReference type="RefSeq" id="WP_066179432.1">
    <property type="nucleotide sequence ID" value="NZ_LDIR01000003.1"/>
</dbReference>
<evidence type="ECO:0000313" key="2">
    <source>
        <dbReference type="EMBL" id="OCL90813.1"/>
    </source>
</evidence>
<evidence type="ECO:0000313" key="3">
    <source>
        <dbReference type="Proteomes" id="UP000093159"/>
    </source>
</evidence>
<dbReference type="EMBL" id="LDIR01000003">
    <property type="protein sequence ID" value="OCL90813.1"/>
    <property type="molecule type" value="Genomic_DNA"/>
</dbReference>